<name>A0A4R3LUB8_9BURK</name>
<dbReference type="GO" id="GO:0003700">
    <property type="term" value="F:DNA-binding transcription factor activity"/>
    <property type="evidence" value="ECO:0007669"/>
    <property type="project" value="InterPro"/>
</dbReference>
<dbReference type="PRINTS" id="PR00035">
    <property type="entry name" value="HTHGNTR"/>
</dbReference>
<evidence type="ECO:0000259" key="4">
    <source>
        <dbReference type="PROSITE" id="PS50949"/>
    </source>
</evidence>
<evidence type="ECO:0000256" key="1">
    <source>
        <dbReference type="ARBA" id="ARBA00023015"/>
    </source>
</evidence>
<dbReference type="InterPro" id="IPR036390">
    <property type="entry name" value="WH_DNA-bd_sf"/>
</dbReference>
<evidence type="ECO:0000256" key="3">
    <source>
        <dbReference type="ARBA" id="ARBA00023163"/>
    </source>
</evidence>
<keyword evidence="2" id="KW-0238">DNA-binding</keyword>
<dbReference type="PROSITE" id="PS50949">
    <property type="entry name" value="HTH_GNTR"/>
    <property type="match status" value="1"/>
</dbReference>
<proteinExistence type="predicted"/>
<sequence length="219" mass="24973">MAGGVKAFEQHLTAELDSGRLASGARLPTERSWCEQFDISRGTVRRVLAKLSERGLITQVKGSGTFVSMASPHGPAIEKLYTSPAELMEARLLIEPLMPALIVRNANAHDFQLMQECLLHSERAETVDEFERWDGELHRSFALATHNSLFLHILELTNRVREEGEWGRLKMQSLTPERQQQYVRQHRAIYEALLNRDMEQSKALMIVHLKQIQQNLFGA</sequence>
<dbReference type="OrthoDB" id="5450856at2"/>
<dbReference type="Proteomes" id="UP000295525">
    <property type="component" value="Unassembled WGS sequence"/>
</dbReference>
<dbReference type="GO" id="GO:0003677">
    <property type="term" value="F:DNA binding"/>
    <property type="evidence" value="ECO:0007669"/>
    <property type="project" value="UniProtKB-KW"/>
</dbReference>
<protein>
    <submittedName>
        <fullName evidence="5">GntR family transcriptional regulator</fullName>
    </submittedName>
</protein>
<dbReference type="RefSeq" id="WP_132584104.1">
    <property type="nucleotide sequence ID" value="NZ_SMAJ01000013.1"/>
</dbReference>
<dbReference type="InterPro" id="IPR036388">
    <property type="entry name" value="WH-like_DNA-bd_sf"/>
</dbReference>
<keyword evidence="6" id="KW-1185">Reference proteome</keyword>
<dbReference type="Gene3D" id="1.20.120.530">
    <property type="entry name" value="GntR ligand-binding domain-like"/>
    <property type="match status" value="1"/>
</dbReference>
<dbReference type="AlphaFoldDB" id="A0A4R3LUB8"/>
<gene>
    <name evidence="5" type="ORF">EDC26_11372</name>
</gene>
<comment type="caution">
    <text evidence="5">The sequence shown here is derived from an EMBL/GenBank/DDBJ whole genome shotgun (WGS) entry which is preliminary data.</text>
</comment>
<accession>A0A4R3LUB8</accession>
<dbReference type="InterPro" id="IPR008920">
    <property type="entry name" value="TF_FadR/GntR_C"/>
</dbReference>
<organism evidence="5 6">
    <name type="scientific">Paralcaligenes ureilyticus</name>
    <dbReference type="NCBI Taxonomy" id="627131"/>
    <lineage>
        <taxon>Bacteria</taxon>
        <taxon>Pseudomonadati</taxon>
        <taxon>Pseudomonadota</taxon>
        <taxon>Betaproteobacteria</taxon>
        <taxon>Burkholderiales</taxon>
        <taxon>Alcaligenaceae</taxon>
        <taxon>Paralcaligenes</taxon>
    </lineage>
</organism>
<dbReference type="SMART" id="SM00895">
    <property type="entry name" value="FCD"/>
    <property type="match status" value="1"/>
</dbReference>
<dbReference type="PANTHER" id="PTHR43537:SF5">
    <property type="entry name" value="UXU OPERON TRANSCRIPTIONAL REGULATOR"/>
    <property type="match status" value="1"/>
</dbReference>
<dbReference type="SUPFAM" id="SSF46785">
    <property type="entry name" value="Winged helix' DNA-binding domain"/>
    <property type="match status" value="1"/>
</dbReference>
<dbReference type="CDD" id="cd07377">
    <property type="entry name" value="WHTH_GntR"/>
    <property type="match status" value="1"/>
</dbReference>
<keyword evidence="1" id="KW-0805">Transcription regulation</keyword>
<feature type="domain" description="HTH gntR-type" evidence="4">
    <location>
        <begin position="2"/>
        <end position="70"/>
    </location>
</feature>
<dbReference type="SUPFAM" id="SSF48008">
    <property type="entry name" value="GntR ligand-binding domain-like"/>
    <property type="match status" value="1"/>
</dbReference>
<dbReference type="Gene3D" id="1.10.10.10">
    <property type="entry name" value="Winged helix-like DNA-binding domain superfamily/Winged helix DNA-binding domain"/>
    <property type="match status" value="1"/>
</dbReference>
<evidence type="ECO:0000313" key="6">
    <source>
        <dbReference type="Proteomes" id="UP000295525"/>
    </source>
</evidence>
<dbReference type="PANTHER" id="PTHR43537">
    <property type="entry name" value="TRANSCRIPTIONAL REGULATOR, GNTR FAMILY"/>
    <property type="match status" value="1"/>
</dbReference>
<dbReference type="EMBL" id="SMAJ01000013">
    <property type="protein sequence ID" value="TCT04094.1"/>
    <property type="molecule type" value="Genomic_DNA"/>
</dbReference>
<dbReference type="SMART" id="SM00345">
    <property type="entry name" value="HTH_GNTR"/>
    <property type="match status" value="1"/>
</dbReference>
<reference evidence="5 6" key="1">
    <citation type="submission" date="2019-03" db="EMBL/GenBank/DDBJ databases">
        <title>Genomic Encyclopedia of Type Strains, Phase IV (KMG-IV): sequencing the most valuable type-strain genomes for metagenomic binning, comparative biology and taxonomic classification.</title>
        <authorList>
            <person name="Goeker M."/>
        </authorList>
    </citation>
    <scope>NUCLEOTIDE SEQUENCE [LARGE SCALE GENOMIC DNA]</scope>
    <source>
        <strain evidence="5 6">DSM 24591</strain>
    </source>
</reference>
<evidence type="ECO:0000313" key="5">
    <source>
        <dbReference type="EMBL" id="TCT04094.1"/>
    </source>
</evidence>
<evidence type="ECO:0000256" key="2">
    <source>
        <dbReference type="ARBA" id="ARBA00023125"/>
    </source>
</evidence>
<keyword evidence="3" id="KW-0804">Transcription</keyword>
<dbReference type="Pfam" id="PF00392">
    <property type="entry name" value="GntR"/>
    <property type="match status" value="1"/>
</dbReference>
<dbReference type="InterPro" id="IPR000524">
    <property type="entry name" value="Tscrpt_reg_HTH_GntR"/>
</dbReference>
<dbReference type="InterPro" id="IPR011711">
    <property type="entry name" value="GntR_C"/>
</dbReference>
<dbReference type="Pfam" id="PF07729">
    <property type="entry name" value="FCD"/>
    <property type="match status" value="1"/>
</dbReference>